<dbReference type="AlphaFoldDB" id="A0A8R1E8Z1"/>
<dbReference type="EnsemblMetazoa" id="CJA31160.1">
    <property type="protein sequence ID" value="CJA31160.1"/>
    <property type="gene ID" value="WBGene00207007"/>
</dbReference>
<protein>
    <recommendedName>
        <fullName evidence="4">Transmembrane protein</fullName>
    </recommendedName>
</protein>
<keyword evidence="1" id="KW-0812">Transmembrane</keyword>
<accession>A0A8R1E8Z1</accession>
<organism evidence="2 3">
    <name type="scientific">Caenorhabditis japonica</name>
    <dbReference type="NCBI Taxonomy" id="281687"/>
    <lineage>
        <taxon>Eukaryota</taxon>
        <taxon>Metazoa</taxon>
        <taxon>Ecdysozoa</taxon>
        <taxon>Nematoda</taxon>
        <taxon>Chromadorea</taxon>
        <taxon>Rhabditida</taxon>
        <taxon>Rhabditina</taxon>
        <taxon>Rhabditomorpha</taxon>
        <taxon>Rhabditoidea</taxon>
        <taxon>Rhabditidae</taxon>
        <taxon>Peloderinae</taxon>
        <taxon>Caenorhabditis</taxon>
    </lineage>
</organism>
<feature type="transmembrane region" description="Helical" evidence="1">
    <location>
        <begin position="32"/>
        <end position="52"/>
    </location>
</feature>
<keyword evidence="1" id="KW-0472">Membrane</keyword>
<evidence type="ECO:0000313" key="2">
    <source>
        <dbReference type="EnsemblMetazoa" id="CJA31160.1"/>
    </source>
</evidence>
<reference evidence="2" key="2">
    <citation type="submission" date="2022-06" db="UniProtKB">
        <authorList>
            <consortium name="EnsemblMetazoa"/>
        </authorList>
    </citation>
    <scope>IDENTIFICATION</scope>
    <source>
        <strain evidence="2">DF5081</strain>
    </source>
</reference>
<evidence type="ECO:0008006" key="4">
    <source>
        <dbReference type="Google" id="ProtNLM"/>
    </source>
</evidence>
<evidence type="ECO:0000313" key="3">
    <source>
        <dbReference type="Proteomes" id="UP000005237"/>
    </source>
</evidence>
<proteinExistence type="predicted"/>
<dbReference type="Proteomes" id="UP000005237">
    <property type="component" value="Unassembled WGS sequence"/>
</dbReference>
<name>A0A8R1E8Z1_CAEJA</name>
<keyword evidence="3" id="KW-1185">Reference proteome</keyword>
<reference evidence="3" key="1">
    <citation type="submission" date="2010-08" db="EMBL/GenBank/DDBJ databases">
        <authorList>
            <consortium name="Caenorhabditis japonica Sequencing Consortium"/>
            <person name="Wilson R.K."/>
        </authorList>
    </citation>
    <scope>NUCLEOTIDE SEQUENCE [LARGE SCALE GENOMIC DNA]</scope>
    <source>
        <strain evidence="3">DF5081</strain>
    </source>
</reference>
<sequence length="70" mass="7839">MSSSHKCCHPSDNRLSFIPQTASLVFHFHFPFSFSFLAPAAIAVAPLVCFFYPPGFAVSEEHDDKIRSFC</sequence>
<keyword evidence="1" id="KW-1133">Transmembrane helix</keyword>
<evidence type="ECO:0000256" key="1">
    <source>
        <dbReference type="SAM" id="Phobius"/>
    </source>
</evidence>